<dbReference type="Pfam" id="PF08387">
    <property type="entry name" value="FBD"/>
    <property type="match status" value="1"/>
</dbReference>
<dbReference type="Gramene" id="scaffold_802187.1">
    <property type="protein sequence ID" value="scaffold_802187.1"/>
    <property type="gene ID" value="scaffold_802187.1"/>
</dbReference>
<evidence type="ECO:0000313" key="2">
    <source>
        <dbReference type="EMBL" id="EFH42401.1"/>
    </source>
</evidence>
<dbReference type="Proteomes" id="UP000008694">
    <property type="component" value="Unassembled WGS sequence"/>
</dbReference>
<name>D7MLQ9_ARALL</name>
<reference evidence="3" key="1">
    <citation type="journal article" date="2011" name="Nat. Genet.">
        <title>The Arabidopsis lyrata genome sequence and the basis of rapid genome size change.</title>
        <authorList>
            <person name="Hu T.T."/>
            <person name="Pattyn P."/>
            <person name="Bakker E.G."/>
            <person name="Cao J."/>
            <person name="Cheng J.-F."/>
            <person name="Clark R.M."/>
            <person name="Fahlgren N."/>
            <person name="Fawcett J.A."/>
            <person name="Grimwood J."/>
            <person name="Gundlach H."/>
            <person name="Haberer G."/>
            <person name="Hollister J.D."/>
            <person name="Ossowski S."/>
            <person name="Ottilar R.P."/>
            <person name="Salamov A.A."/>
            <person name="Schneeberger K."/>
            <person name="Spannagl M."/>
            <person name="Wang X."/>
            <person name="Yang L."/>
            <person name="Nasrallah M.E."/>
            <person name="Bergelson J."/>
            <person name="Carrington J.C."/>
            <person name="Gaut B.S."/>
            <person name="Schmutz J."/>
            <person name="Mayer K.F.X."/>
            <person name="Van de Peer Y."/>
            <person name="Grigoriev I.V."/>
            <person name="Nordborg M."/>
            <person name="Weigel D."/>
            <person name="Guo Y.-L."/>
        </authorList>
    </citation>
    <scope>NUCLEOTIDE SEQUENCE [LARGE SCALE GENOMIC DNA]</scope>
    <source>
        <strain evidence="3">cv. MN47</strain>
    </source>
</reference>
<dbReference type="AlphaFoldDB" id="D7MLQ9"/>
<dbReference type="EMBL" id="GL348720">
    <property type="protein sequence ID" value="EFH42401.1"/>
    <property type="molecule type" value="Genomic_DNA"/>
</dbReference>
<evidence type="ECO:0000313" key="3">
    <source>
        <dbReference type="Proteomes" id="UP000008694"/>
    </source>
</evidence>
<organism evidence="3">
    <name type="scientific">Arabidopsis lyrata subsp. lyrata</name>
    <name type="common">Lyre-leaved rock-cress</name>
    <dbReference type="NCBI Taxonomy" id="81972"/>
    <lineage>
        <taxon>Eukaryota</taxon>
        <taxon>Viridiplantae</taxon>
        <taxon>Streptophyta</taxon>
        <taxon>Embryophyta</taxon>
        <taxon>Tracheophyta</taxon>
        <taxon>Spermatophyta</taxon>
        <taxon>Magnoliopsida</taxon>
        <taxon>eudicotyledons</taxon>
        <taxon>Gunneridae</taxon>
        <taxon>Pentapetalae</taxon>
        <taxon>rosids</taxon>
        <taxon>malvids</taxon>
        <taxon>Brassicales</taxon>
        <taxon>Brassicaceae</taxon>
        <taxon>Camelineae</taxon>
        <taxon>Arabidopsis</taxon>
    </lineage>
</organism>
<accession>D7MLQ9</accession>
<dbReference type="InterPro" id="IPR006566">
    <property type="entry name" value="FBD"/>
</dbReference>
<proteinExistence type="predicted"/>
<sequence>MIYPQRHGCHIGELWEHRDDEPRCVPETLMFGLETLEWRNYRGWNVEKQLATFLLKHSFHLKKAIFSSVDTNLEDENEIFTELALLPRGSTTCQLVFS</sequence>
<dbReference type="SMART" id="SM00579">
    <property type="entry name" value="FBD"/>
    <property type="match status" value="1"/>
</dbReference>
<evidence type="ECO:0000259" key="1">
    <source>
        <dbReference type="SMART" id="SM00579"/>
    </source>
</evidence>
<gene>
    <name evidence="2" type="ORF">ARALYDRAFT_918787</name>
</gene>
<protein>
    <recommendedName>
        <fullName evidence="1">FBD domain-containing protein</fullName>
    </recommendedName>
</protein>
<keyword evidence="3" id="KW-1185">Reference proteome</keyword>
<feature type="domain" description="FBD" evidence="1">
    <location>
        <begin position="27"/>
        <end position="98"/>
    </location>
</feature>
<dbReference type="HOGENOM" id="CLU_010721_11_2_1"/>